<reference evidence="2 5" key="1">
    <citation type="journal article" date="2018" name="Int. J. Syst. Evol. Microbiol.">
        <title>Draft Genome Sequence of Faecalimonas umbilicata JCM 30896T, an Acetate-Producing Bacterium Isolated from Human Feces.</title>
        <authorList>
            <person name="Sakamoto M."/>
            <person name="Ikeyama N."/>
            <person name="Yuki M."/>
            <person name="Ohkuma M."/>
        </authorList>
    </citation>
    <scope>NUCLEOTIDE SEQUENCE [LARGE SCALE GENOMIC DNA]</scope>
    <source>
        <strain evidence="2 5">EGH7</strain>
    </source>
</reference>
<dbReference type="InterPro" id="IPR029039">
    <property type="entry name" value="Flavoprotein-like_sf"/>
</dbReference>
<dbReference type="GO" id="GO:0016651">
    <property type="term" value="F:oxidoreductase activity, acting on NAD(P)H"/>
    <property type="evidence" value="ECO:0007669"/>
    <property type="project" value="UniProtKB-ARBA"/>
</dbReference>
<organism evidence="3 4">
    <name type="scientific">Faecalimonas umbilicata</name>
    <dbReference type="NCBI Taxonomy" id="1912855"/>
    <lineage>
        <taxon>Bacteria</taxon>
        <taxon>Bacillati</taxon>
        <taxon>Bacillota</taxon>
        <taxon>Clostridia</taxon>
        <taxon>Lachnospirales</taxon>
        <taxon>Lachnospiraceae</taxon>
        <taxon>Faecalimonas</taxon>
    </lineage>
</organism>
<reference evidence="3 4" key="2">
    <citation type="submission" date="2019-03" db="EMBL/GenBank/DDBJ databases">
        <title>Genomic Encyclopedia of Type Strains, Phase IV (KMG-IV): sequencing the most valuable type-strain genomes for metagenomic binning, comparative biology and taxonomic classification.</title>
        <authorList>
            <person name="Goeker M."/>
        </authorList>
    </citation>
    <scope>NUCLEOTIDE SEQUENCE [LARGE SCALE GENOMIC DNA]</scope>
    <source>
        <strain evidence="3 4">DSM 103426</strain>
    </source>
</reference>
<dbReference type="SUPFAM" id="SSF52218">
    <property type="entry name" value="Flavoproteins"/>
    <property type="match status" value="1"/>
</dbReference>
<dbReference type="PANTHER" id="PTHR39201">
    <property type="entry name" value="EXPORTED PROTEIN-RELATED"/>
    <property type="match status" value="1"/>
</dbReference>
<accession>A0A4R3JNE1</accession>
<evidence type="ECO:0000259" key="1">
    <source>
        <dbReference type="Pfam" id="PF12682"/>
    </source>
</evidence>
<evidence type="ECO:0000313" key="2">
    <source>
        <dbReference type="EMBL" id="GBU05491.1"/>
    </source>
</evidence>
<dbReference type="AlphaFoldDB" id="A0A4R3JNE1"/>
<protein>
    <submittedName>
        <fullName evidence="3">Flavodoxin</fullName>
    </submittedName>
</protein>
<feature type="domain" description="Flavodoxin-like" evidence="1">
    <location>
        <begin position="28"/>
        <end position="162"/>
    </location>
</feature>
<gene>
    <name evidence="3" type="ORF">EDD74_11270</name>
    <name evidence="2" type="ORF">FAEUMB_20320</name>
</gene>
<dbReference type="EMBL" id="SLZV01000012">
    <property type="protein sequence ID" value="TCS68030.1"/>
    <property type="molecule type" value="Genomic_DNA"/>
</dbReference>
<dbReference type="Gene3D" id="3.40.50.360">
    <property type="match status" value="1"/>
</dbReference>
<evidence type="ECO:0000313" key="3">
    <source>
        <dbReference type="EMBL" id="TCS68030.1"/>
    </source>
</evidence>
<dbReference type="Proteomes" id="UP000294613">
    <property type="component" value="Unassembled WGS sequence"/>
</dbReference>
<proteinExistence type="predicted"/>
<keyword evidence="5" id="KW-1185">Reference proteome</keyword>
<name>A0A4R3JNE1_9FIRM</name>
<evidence type="ECO:0000313" key="5">
    <source>
        <dbReference type="Proteomes" id="UP000702954"/>
    </source>
</evidence>
<dbReference type="Proteomes" id="UP000702954">
    <property type="component" value="Unassembled WGS sequence"/>
</dbReference>
<dbReference type="EMBL" id="BHEO01000008">
    <property type="protein sequence ID" value="GBU05491.1"/>
    <property type="molecule type" value="Genomic_DNA"/>
</dbReference>
<dbReference type="PANTHER" id="PTHR39201:SF1">
    <property type="entry name" value="FLAVODOXIN-LIKE DOMAIN-CONTAINING PROTEIN"/>
    <property type="match status" value="1"/>
</dbReference>
<dbReference type="InterPro" id="IPR008254">
    <property type="entry name" value="Flavodoxin/NO_synth"/>
</dbReference>
<dbReference type="Pfam" id="PF12682">
    <property type="entry name" value="Flavodoxin_4"/>
    <property type="match status" value="1"/>
</dbReference>
<dbReference type="GO" id="GO:0010181">
    <property type="term" value="F:FMN binding"/>
    <property type="evidence" value="ECO:0007669"/>
    <property type="project" value="InterPro"/>
</dbReference>
<dbReference type="RefSeq" id="WP_008976151.1">
    <property type="nucleotide sequence ID" value="NZ_BHEO01000008.1"/>
</dbReference>
<comment type="caution">
    <text evidence="3">The sequence shown here is derived from an EMBL/GenBank/DDBJ whole genome shotgun (WGS) entry which is preliminary data.</text>
</comment>
<sequence>MREQKILVAYFSHKGENYSNGSIVNLDKGNTEIAAEMIAAHKHAELFEIESETGYPFAYRACVEVSKKELSEDARPKLKEEKSVSAYDTIYIGYPNWCGTMPMPVWTFLENNDFTGKTIYPFCTNEGSKMGRSEEDIKRLAAGAEVKEGLPIHGSSVKEEREQIIRWADQ</sequence>
<evidence type="ECO:0000313" key="4">
    <source>
        <dbReference type="Proteomes" id="UP000294613"/>
    </source>
</evidence>